<name>A0A238F3T0_9BASI</name>
<reference evidence="5" key="1">
    <citation type="submission" date="2016-09" db="EMBL/GenBank/DDBJ databases">
        <authorList>
            <person name="Jeantristanb JTB J.-T."/>
            <person name="Ricardo R."/>
        </authorList>
    </citation>
    <scope>NUCLEOTIDE SEQUENCE [LARGE SCALE GENOMIC DNA]</scope>
</reference>
<feature type="compositionally biased region" description="Low complexity" evidence="3">
    <location>
        <begin position="1"/>
        <end position="28"/>
    </location>
</feature>
<dbReference type="InterPro" id="IPR036291">
    <property type="entry name" value="NAD(P)-bd_dom_sf"/>
</dbReference>
<protein>
    <submittedName>
        <fullName evidence="4">BQ2448_5308 protein</fullName>
    </submittedName>
</protein>
<accession>A0A238F3T0</accession>
<dbReference type="STRING" id="269621.A0A238F3T0"/>
<dbReference type="Proteomes" id="UP000198372">
    <property type="component" value="Unassembled WGS sequence"/>
</dbReference>
<evidence type="ECO:0000313" key="5">
    <source>
        <dbReference type="Proteomes" id="UP000198372"/>
    </source>
</evidence>
<dbReference type="OrthoDB" id="5371740at2759"/>
<evidence type="ECO:0000313" key="4">
    <source>
        <dbReference type="EMBL" id="SCV67697.1"/>
    </source>
</evidence>
<dbReference type="EMBL" id="FMSP01000002">
    <property type="protein sequence ID" value="SCV67697.1"/>
    <property type="molecule type" value="Genomic_DNA"/>
</dbReference>
<evidence type="ECO:0000256" key="3">
    <source>
        <dbReference type="SAM" id="MobiDB-lite"/>
    </source>
</evidence>
<dbReference type="PANTHER" id="PTHR44229">
    <property type="entry name" value="15-HYDROXYPROSTAGLANDIN DEHYDROGENASE [NAD(+)]"/>
    <property type="match status" value="1"/>
</dbReference>
<gene>
    <name evidence="4" type="ORF">BQ2448_5308</name>
</gene>
<dbReference type="SUPFAM" id="SSF51735">
    <property type="entry name" value="NAD(P)-binding Rossmann-fold domains"/>
    <property type="match status" value="1"/>
</dbReference>
<dbReference type="GO" id="GO:0005737">
    <property type="term" value="C:cytoplasm"/>
    <property type="evidence" value="ECO:0007669"/>
    <property type="project" value="TreeGrafter"/>
</dbReference>
<comment type="similarity">
    <text evidence="1">Belongs to the short-chain dehydrogenases/reductases (SDR) family.</text>
</comment>
<keyword evidence="2" id="KW-0560">Oxidoreductase</keyword>
<organism evidence="4 5">
    <name type="scientific">Microbotryum intermedium</name>
    <dbReference type="NCBI Taxonomy" id="269621"/>
    <lineage>
        <taxon>Eukaryota</taxon>
        <taxon>Fungi</taxon>
        <taxon>Dikarya</taxon>
        <taxon>Basidiomycota</taxon>
        <taxon>Pucciniomycotina</taxon>
        <taxon>Microbotryomycetes</taxon>
        <taxon>Microbotryales</taxon>
        <taxon>Microbotryaceae</taxon>
        <taxon>Microbotryum</taxon>
    </lineage>
</organism>
<dbReference type="PANTHER" id="PTHR44229:SF4">
    <property type="entry name" value="15-HYDROXYPROSTAGLANDIN DEHYDROGENASE [NAD(+)]"/>
    <property type="match status" value="1"/>
</dbReference>
<dbReference type="Pfam" id="PF00106">
    <property type="entry name" value="adh_short"/>
    <property type="match status" value="2"/>
</dbReference>
<dbReference type="AlphaFoldDB" id="A0A238F3T0"/>
<keyword evidence="5" id="KW-1185">Reference proteome</keyword>
<evidence type="ECO:0000256" key="2">
    <source>
        <dbReference type="ARBA" id="ARBA00023002"/>
    </source>
</evidence>
<evidence type="ECO:0000256" key="1">
    <source>
        <dbReference type="ARBA" id="ARBA00006484"/>
    </source>
</evidence>
<sequence length="426" mass="45479">MTPTSSSSTGAVPTSTSGSSGATPSGAAEVEGVTMSADQDLDKSNPSVASYEAAHGGFREAIQRHAEAIDAASTETTGYNLKGKTVVITGAGSGFGRAFAEKAAGYGAFVVISDLNVKAVQETGRRIQTNCGLVKVYPKPCNTASWDSQIEMFDFAVKHHGVIDVVVANAGVGECGELMHDEFDSKGKLKVSDSLEARCTERRTDLSRWESPRQKPVLTTIEVNLLGAMYTARIGFYHMARNLKNQSKALVFLGSMASQNGLPKGPMYGMAKHGILGLFRSIYYDCEAANIRSNIICPWFIDTGIIAPLNRAGLFGIPLGKIEDVVAGMLKSASDPSFHGYQVAIDANGILAIPFEATSIGPEGYYAEFGNRAIASIKLERKLKDVGLILAATIKYWSPKGWWAKVLTLAAMAALVRRRLVLGRAP</sequence>
<dbReference type="Gene3D" id="3.40.50.720">
    <property type="entry name" value="NAD(P)-binding Rossmann-like Domain"/>
    <property type="match status" value="1"/>
</dbReference>
<dbReference type="PRINTS" id="PR00081">
    <property type="entry name" value="GDHRDH"/>
</dbReference>
<dbReference type="InterPro" id="IPR002347">
    <property type="entry name" value="SDR_fam"/>
</dbReference>
<dbReference type="GO" id="GO:0016616">
    <property type="term" value="F:oxidoreductase activity, acting on the CH-OH group of donors, NAD or NADP as acceptor"/>
    <property type="evidence" value="ECO:0007669"/>
    <property type="project" value="TreeGrafter"/>
</dbReference>
<proteinExistence type="inferred from homology"/>
<feature type="region of interest" description="Disordered" evidence="3">
    <location>
        <begin position="1"/>
        <end position="52"/>
    </location>
</feature>